<dbReference type="InterPro" id="IPR001452">
    <property type="entry name" value="SH3_domain"/>
</dbReference>
<evidence type="ECO:0000256" key="4">
    <source>
        <dbReference type="ARBA" id="ARBA00022443"/>
    </source>
</evidence>
<evidence type="ECO:0000259" key="13">
    <source>
        <dbReference type="PROSITE" id="PS50002"/>
    </source>
</evidence>
<evidence type="ECO:0000256" key="7">
    <source>
        <dbReference type="ARBA" id="ARBA00022553"/>
    </source>
</evidence>
<dbReference type="GeneTree" id="ENSGT00940000158658"/>
<dbReference type="GO" id="GO:0005737">
    <property type="term" value="C:cytoplasm"/>
    <property type="evidence" value="ECO:0007669"/>
    <property type="project" value="UniProtKB-SubCell"/>
</dbReference>
<dbReference type="Pfam" id="PF00018">
    <property type="entry name" value="SH3_1"/>
    <property type="match status" value="1"/>
</dbReference>
<evidence type="ECO:0000256" key="9">
    <source>
        <dbReference type="ARBA" id="ARBA00022949"/>
    </source>
</evidence>
<feature type="domain" description="SH3" evidence="13">
    <location>
        <begin position="754"/>
        <end position="815"/>
    </location>
</feature>
<feature type="compositionally biased region" description="Low complexity" evidence="12">
    <location>
        <begin position="724"/>
        <end position="740"/>
    </location>
</feature>
<dbReference type="PANTHER" id="PTHR14167:SF64">
    <property type="entry name" value="SORBIN AND SH3 DOMAIN-CONTAINING PROTEIN 1"/>
    <property type="match status" value="1"/>
</dbReference>
<sequence length="815" mass="90048">MSSECDVGASKAVVNGLAPGSNGQDRDTDPTKICTGKGAVTLRASSSYREIPSGSPVSPRETPQEERKPVLESENSSADEWRLPSNADANGNAQPSPLVAKGYRSVHPNLPSDKPQDATSSSPAQPEVIVVPLYLVNTDRGHEGTDRPPASLGPHGPPVPAAAPAGSPLTLPTLDDFIPPHLQRRSHHRQPASTPGSLPPVSQTPPSFSPPPPLAPPVPEGLRRISEPGLTGAVSSTDSSPLLNEVSSSHVGTDSQTFAPVSKPSSAYPSTTIVNPTIVLLQHNREQQKRLSSLSDPVSERRVGEQDSAATQEKPTSPGRAAEKKVKDDSRRVAKSTQDLSDVSMDDVGIPLRNTERSKDWYKTMFKQIHKLNRDDDSDLYSPRYSFSEDTKSPLSVPRSKSEMNYIDGEKVVKRSATLPLPTRSSSLKSSPERNDWEPPDKKADTRKYRAEPRSIYEYQPGRSSVLTNEKMSSAVSPTPEISSEPPGYVYSSNFHAVKRESDGAPGDLTSLENERQIYKSVLEGGDIPLQGLSGLKRPSSSASTKDSESPRHFIPADYLESTEEFIRRRHDDKEMRPARAKFDFKAQTLKELPLQKGDVVYIYKQIDQNWYEGEHHGRVGIFPRTYIELLPPAEKAQPKKLAPVQVLEYGEAVAKFNFNGDTQVEMSFRKGERITLLRQVDENWYEGRIPGTSRQGIFPITYVDVIKRPLVKNPVDYIDLPFSSSPSRSATASPQQPQALQRRVTPDRSQTSQDLFSYQALYSYIPQNDDELELRDGDIVDVMEKCDDGWFVGTSRRTRQFGTFPGNYVKPLYL</sequence>
<evidence type="ECO:0000256" key="8">
    <source>
        <dbReference type="ARBA" id="ARBA00022737"/>
    </source>
</evidence>
<feature type="compositionally biased region" description="Pro residues" evidence="12">
    <location>
        <begin position="207"/>
        <end position="219"/>
    </location>
</feature>
<keyword evidence="8" id="KW-0677">Repeat</keyword>
<dbReference type="RefSeq" id="XP_036684906.1">
    <property type="nucleotide sequence ID" value="XM_036829011.1"/>
</dbReference>
<dbReference type="Pfam" id="PF07653">
    <property type="entry name" value="SH3_2"/>
    <property type="match status" value="1"/>
</dbReference>
<dbReference type="Proteomes" id="UP000694857">
    <property type="component" value="Chromosome 16"/>
</dbReference>
<dbReference type="GO" id="GO:0005634">
    <property type="term" value="C:nucleus"/>
    <property type="evidence" value="ECO:0007669"/>
    <property type="project" value="TreeGrafter"/>
</dbReference>
<dbReference type="AlphaFoldDB" id="A0A8B8VJ65"/>
<evidence type="ECO:0000256" key="3">
    <source>
        <dbReference type="ARBA" id="ARBA00004496"/>
    </source>
</evidence>
<keyword evidence="10" id="KW-0472">Membrane</keyword>
<dbReference type="Pfam" id="PF02208">
    <property type="entry name" value="Sorb"/>
    <property type="match status" value="1"/>
</dbReference>
<dbReference type="SMART" id="SM00326">
    <property type="entry name" value="SH3"/>
    <property type="match status" value="3"/>
</dbReference>
<evidence type="ECO:0000256" key="11">
    <source>
        <dbReference type="PROSITE-ProRule" id="PRU00192"/>
    </source>
</evidence>
<dbReference type="PANTHER" id="PTHR14167">
    <property type="entry name" value="SH3 DOMAIN-CONTAINING"/>
    <property type="match status" value="1"/>
</dbReference>
<proteinExistence type="predicted"/>
<accession>A0A8B8VJ65</accession>
<dbReference type="CTD" id="10580"/>
<feature type="region of interest" description="Disordered" evidence="12">
    <location>
        <begin position="1"/>
        <end position="270"/>
    </location>
</feature>
<dbReference type="CDD" id="cd11922">
    <property type="entry name" value="SH3_Sorbs1_2"/>
    <property type="match status" value="1"/>
</dbReference>
<keyword evidence="16" id="KW-1185">Reference proteome</keyword>
<feature type="region of interest" description="Disordered" evidence="12">
    <location>
        <begin position="284"/>
        <end position="354"/>
    </location>
</feature>
<feature type="domain" description="SH3" evidence="13">
    <location>
        <begin position="574"/>
        <end position="633"/>
    </location>
</feature>
<evidence type="ECO:0000259" key="14">
    <source>
        <dbReference type="PROSITE" id="PS50831"/>
    </source>
</evidence>
<comment type="subcellular location">
    <subcellularLocation>
        <location evidence="2">Cell junction</location>
        <location evidence="2">Focal adhesion</location>
    </subcellularLocation>
    <subcellularLocation>
        <location evidence="1">Cell membrane</location>
    </subcellularLocation>
    <subcellularLocation>
        <location evidence="3">Cytoplasm</location>
    </subcellularLocation>
</comment>
<reference evidence="17" key="2">
    <citation type="submission" date="2025-04" db="UniProtKB">
        <authorList>
            <consortium name="RefSeq"/>
        </authorList>
    </citation>
    <scope>IDENTIFICATION</scope>
    <source>
        <tissue evidence="17">Epidermis and Blubber</tissue>
    </source>
</reference>
<feature type="compositionally biased region" description="Polar residues" evidence="12">
    <location>
        <begin position="462"/>
        <end position="482"/>
    </location>
</feature>
<evidence type="ECO:0000256" key="6">
    <source>
        <dbReference type="ARBA" id="ARBA00022490"/>
    </source>
</evidence>
<evidence type="ECO:0000256" key="5">
    <source>
        <dbReference type="ARBA" id="ARBA00022475"/>
    </source>
</evidence>
<feature type="domain" description="SH3" evidence="13">
    <location>
        <begin position="648"/>
        <end position="709"/>
    </location>
</feature>
<evidence type="ECO:0000256" key="2">
    <source>
        <dbReference type="ARBA" id="ARBA00004246"/>
    </source>
</evidence>
<feature type="compositionally biased region" description="Basic and acidic residues" evidence="12">
    <location>
        <begin position="62"/>
        <end position="71"/>
    </location>
</feature>
<dbReference type="FunFam" id="2.30.30.40:FF:000003">
    <property type="entry name" value="Sorbin and SH3 domain-containing protein 1 isoform 2"/>
    <property type="match status" value="1"/>
</dbReference>
<feature type="domain" description="SoHo" evidence="14">
    <location>
        <begin position="333"/>
        <end position="390"/>
    </location>
</feature>
<dbReference type="GO" id="GO:0005886">
    <property type="term" value="C:plasma membrane"/>
    <property type="evidence" value="ECO:0007669"/>
    <property type="project" value="UniProtKB-SubCell"/>
</dbReference>
<evidence type="ECO:0000256" key="10">
    <source>
        <dbReference type="ARBA" id="ARBA00023136"/>
    </source>
</evidence>
<name>A0A8B8VJ65_BALMU</name>
<dbReference type="InterPro" id="IPR035611">
    <property type="entry name" value="SORBS1_SH3_2"/>
</dbReference>
<dbReference type="FunFam" id="2.30.30.40:FF:000004">
    <property type="entry name" value="Sorbin and SH3 domain-containing protein 1 isoform 2"/>
    <property type="match status" value="1"/>
</dbReference>
<dbReference type="InterPro" id="IPR035610">
    <property type="entry name" value="SORBS1_SH3_1"/>
</dbReference>
<dbReference type="InterPro" id="IPR036028">
    <property type="entry name" value="SH3-like_dom_sf"/>
</dbReference>
<dbReference type="Ensembl" id="ENSBMST00010033147.1">
    <property type="protein sequence ID" value="ENSBMSP00010030119.1"/>
    <property type="gene ID" value="ENSBMSG00010018518.1"/>
</dbReference>
<dbReference type="CDD" id="cd11919">
    <property type="entry name" value="SH3_Sorbs1_1"/>
    <property type="match status" value="1"/>
</dbReference>
<keyword evidence="9" id="KW-0965">Cell junction</keyword>
<feature type="compositionally biased region" description="Basic and acidic residues" evidence="12">
    <location>
        <begin position="321"/>
        <end position="332"/>
    </location>
</feature>
<protein>
    <submittedName>
        <fullName evidence="15">Sorbin and SH3 domain containing 1</fullName>
    </submittedName>
    <submittedName>
        <fullName evidence="17">Sorbin and SH3 domain-containing protein 1 isoform X26</fullName>
    </submittedName>
</protein>
<dbReference type="GO" id="GO:0031589">
    <property type="term" value="P:cell-substrate adhesion"/>
    <property type="evidence" value="ECO:0007669"/>
    <property type="project" value="TreeGrafter"/>
</dbReference>
<dbReference type="SUPFAM" id="SSF50044">
    <property type="entry name" value="SH3-domain"/>
    <property type="match status" value="3"/>
</dbReference>
<feature type="region of interest" description="Disordered" evidence="12">
    <location>
        <begin position="530"/>
        <end position="554"/>
    </location>
</feature>
<dbReference type="GO" id="GO:0005925">
    <property type="term" value="C:focal adhesion"/>
    <property type="evidence" value="ECO:0007669"/>
    <property type="project" value="UniProtKB-SubCell"/>
</dbReference>
<dbReference type="CDD" id="cd11916">
    <property type="entry name" value="SH3_Sorbs1_3"/>
    <property type="match status" value="1"/>
</dbReference>
<dbReference type="PRINTS" id="PR00452">
    <property type="entry name" value="SH3DOMAIN"/>
</dbReference>
<feature type="compositionally biased region" description="Polar residues" evidence="12">
    <location>
        <begin position="233"/>
        <end position="270"/>
    </location>
</feature>
<organism evidence="16 17">
    <name type="scientific">Balaenoptera musculus</name>
    <name type="common">Blue whale</name>
    <dbReference type="NCBI Taxonomy" id="9771"/>
    <lineage>
        <taxon>Eukaryota</taxon>
        <taxon>Metazoa</taxon>
        <taxon>Chordata</taxon>
        <taxon>Craniata</taxon>
        <taxon>Vertebrata</taxon>
        <taxon>Euteleostomi</taxon>
        <taxon>Mammalia</taxon>
        <taxon>Eutheria</taxon>
        <taxon>Laurasiatheria</taxon>
        <taxon>Artiodactyla</taxon>
        <taxon>Whippomorpha</taxon>
        <taxon>Cetacea</taxon>
        <taxon>Mysticeti</taxon>
        <taxon>Balaenopteridae</taxon>
        <taxon>Balaenoptera</taxon>
    </lineage>
</organism>
<keyword evidence="6" id="KW-0963">Cytoplasm</keyword>
<dbReference type="InterPro" id="IPR035606">
    <property type="entry name" value="SORBS1_SH3"/>
</dbReference>
<evidence type="ECO:0000313" key="15">
    <source>
        <dbReference type="Ensembl" id="ENSBMSP00010030119.1"/>
    </source>
</evidence>
<keyword evidence="7" id="KW-0597">Phosphoprotein</keyword>
<feature type="region of interest" description="Disordered" evidence="12">
    <location>
        <begin position="724"/>
        <end position="752"/>
    </location>
</feature>
<dbReference type="SMART" id="SM00459">
    <property type="entry name" value="Sorb"/>
    <property type="match status" value="1"/>
</dbReference>
<dbReference type="InterPro" id="IPR003127">
    <property type="entry name" value="SoHo_dom"/>
</dbReference>
<evidence type="ECO:0000313" key="17">
    <source>
        <dbReference type="RefSeq" id="XP_036684906.1"/>
    </source>
</evidence>
<keyword evidence="4 11" id="KW-0728">SH3 domain</keyword>
<dbReference type="InterPro" id="IPR050384">
    <property type="entry name" value="Endophilin_SH3RF"/>
</dbReference>
<keyword evidence="5" id="KW-1003">Cell membrane</keyword>
<dbReference type="PROSITE" id="PS50002">
    <property type="entry name" value="SH3"/>
    <property type="match status" value="3"/>
</dbReference>
<dbReference type="Pfam" id="PF14604">
    <property type="entry name" value="SH3_9"/>
    <property type="match status" value="1"/>
</dbReference>
<dbReference type="GeneID" id="118882754"/>
<gene>
    <name evidence="15 17" type="primary">SORBS1</name>
</gene>
<dbReference type="Gene3D" id="2.30.30.40">
    <property type="entry name" value="SH3 Domains"/>
    <property type="match status" value="3"/>
</dbReference>
<feature type="region of interest" description="Disordered" evidence="12">
    <location>
        <begin position="372"/>
        <end position="488"/>
    </location>
</feature>
<feature type="compositionally biased region" description="Basic and acidic residues" evidence="12">
    <location>
        <begin position="431"/>
        <end position="455"/>
    </location>
</feature>
<reference evidence="15" key="1">
    <citation type="submission" date="2023-09" db="UniProtKB">
        <authorList>
            <consortium name="Ensembl"/>
        </authorList>
    </citation>
    <scope>IDENTIFICATION</scope>
</reference>
<dbReference type="PROSITE" id="PS50831">
    <property type="entry name" value="SOHO"/>
    <property type="match status" value="1"/>
</dbReference>
<evidence type="ECO:0000256" key="1">
    <source>
        <dbReference type="ARBA" id="ARBA00004236"/>
    </source>
</evidence>
<evidence type="ECO:0000256" key="12">
    <source>
        <dbReference type="SAM" id="MobiDB-lite"/>
    </source>
</evidence>
<evidence type="ECO:0000313" key="16">
    <source>
        <dbReference type="Proteomes" id="UP000694857"/>
    </source>
</evidence>
<dbReference type="FunFam" id="2.30.30.40:FF:000001">
    <property type="entry name" value="Sorbin and SH3 domain-containing protein 1 isoform 2"/>
    <property type="match status" value="1"/>
</dbReference>